<organism evidence="1 2">
    <name type="scientific">Bauhinia variegata</name>
    <name type="common">Purple orchid tree</name>
    <name type="synonym">Phanera variegata</name>
    <dbReference type="NCBI Taxonomy" id="167791"/>
    <lineage>
        <taxon>Eukaryota</taxon>
        <taxon>Viridiplantae</taxon>
        <taxon>Streptophyta</taxon>
        <taxon>Embryophyta</taxon>
        <taxon>Tracheophyta</taxon>
        <taxon>Spermatophyta</taxon>
        <taxon>Magnoliopsida</taxon>
        <taxon>eudicotyledons</taxon>
        <taxon>Gunneridae</taxon>
        <taxon>Pentapetalae</taxon>
        <taxon>rosids</taxon>
        <taxon>fabids</taxon>
        <taxon>Fabales</taxon>
        <taxon>Fabaceae</taxon>
        <taxon>Cercidoideae</taxon>
        <taxon>Cercideae</taxon>
        <taxon>Bauhiniinae</taxon>
        <taxon>Bauhinia</taxon>
    </lineage>
</organism>
<protein>
    <submittedName>
        <fullName evidence="1">Uncharacterized protein</fullName>
    </submittedName>
</protein>
<reference evidence="1 2" key="1">
    <citation type="journal article" date="2022" name="DNA Res.">
        <title>Chromosomal-level genome assembly of the orchid tree Bauhinia variegata (Leguminosae; Cercidoideae) supports the allotetraploid origin hypothesis of Bauhinia.</title>
        <authorList>
            <person name="Zhong Y."/>
            <person name="Chen Y."/>
            <person name="Zheng D."/>
            <person name="Pang J."/>
            <person name="Liu Y."/>
            <person name="Luo S."/>
            <person name="Meng S."/>
            <person name="Qian L."/>
            <person name="Wei D."/>
            <person name="Dai S."/>
            <person name="Zhou R."/>
        </authorList>
    </citation>
    <scope>NUCLEOTIDE SEQUENCE [LARGE SCALE GENOMIC DNA]</scope>
    <source>
        <strain evidence="1">BV-YZ2020</strain>
    </source>
</reference>
<dbReference type="EMBL" id="CM039432">
    <property type="protein sequence ID" value="KAI4332569.1"/>
    <property type="molecule type" value="Genomic_DNA"/>
</dbReference>
<accession>A0ACB9N9X1</accession>
<evidence type="ECO:0000313" key="2">
    <source>
        <dbReference type="Proteomes" id="UP000828941"/>
    </source>
</evidence>
<proteinExistence type="predicted"/>
<keyword evidence="2" id="KW-1185">Reference proteome</keyword>
<dbReference type="Proteomes" id="UP000828941">
    <property type="component" value="Chromosome 7"/>
</dbReference>
<sequence length="564" mass="65791">MHDLLRDMGREIVRHESPSWPGKRSRIWSSEDIIHILEANVGSESIEMMMIWLQGCSGLPQLPSSILNLTLPKYMPFNGHTGPSWLKEIEDVVLLFVKTLMFGDDLLYRQLPGLSSWELSRLDSSNLMILPKTTELPSNKKHFMAVNCSWLTSESLSILLNVVANEHGIRNFLLPGASVPDWFHHRSKGPSLSFWCRKKFPLIALCAIVSAPRRTYVEFREIVLTINGSQVFTLNIGLKDQTLVTDHIFMFDLGARMAGHMVDRLTIKHGWNHVEISGITYRQDFVNWMGVYVYKWESNGEDISFTRPNTPPRRTFDDLELLEDPTMKDHPVLLEEGLDIDTELPTIMYYNDVTPSIWEAIWNMQAARPIKVLLWEICQHDLPIYQSLFQRKICDSPLCPICGEEDETLEHLFLLCPWTQPIWFESEFQWIVDFNSLECIEVWLLQRFQIIKMGHQNFNQVNALIGCICWAIWHGRNDFVFEGQPVNPMHTLNRAETMYKKYFGPSLIRQTILPKFSVYYKIGRPSDDQVPETRFVQERRRSAWESWKEFDSLCKRRKFKMALG</sequence>
<gene>
    <name evidence="1" type="ORF">L6164_017466</name>
</gene>
<name>A0ACB9N9X1_BAUVA</name>
<comment type="caution">
    <text evidence="1">The sequence shown here is derived from an EMBL/GenBank/DDBJ whole genome shotgun (WGS) entry which is preliminary data.</text>
</comment>
<evidence type="ECO:0000313" key="1">
    <source>
        <dbReference type="EMBL" id="KAI4332569.1"/>
    </source>
</evidence>